<dbReference type="PANTHER" id="PTHR30487:SF0">
    <property type="entry name" value="PREPILIN LEADER PEPTIDASE_N-METHYLTRANSFERASE-RELATED"/>
    <property type="match status" value="1"/>
</dbReference>
<protein>
    <submittedName>
        <fullName evidence="4">A24 family peptidase</fullName>
        <ecNumber evidence="4">3.4.23.-</ecNumber>
    </submittedName>
</protein>
<dbReference type="GO" id="GO:0004190">
    <property type="term" value="F:aspartic-type endopeptidase activity"/>
    <property type="evidence" value="ECO:0007669"/>
    <property type="project" value="InterPro"/>
</dbReference>
<proteinExistence type="inferred from homology"/>
<keyword evidence="5" id="KW-1185">Reference proteome</keyword>
<dbReference type="InterPro" id="IPR050882">
    <property type="entry name" value="Prepilin_peptidase/N-MTase"/>
</dbReference>
<evidence type="ECO:0000256" key="1">
    <source>
        <dbReference type="ARBA" id="ARBA00005801"/>
    </source>
</evidence>
<evidence type="ECO:0000313" key="4">
    <source>
        <dbReference type="EMBL" id="MDP0397540.1"/>
    </source>
</evidence>
<keyword evidence="2" id="KW-1133">Transmembrane helix</keyword>
<dbReference type="GO" id="GO:0005886">
    <property type="term" value="C:plasma membrane"/>
    <property type="evidence" value="ECO:0007669"/>
    <property type="project" value="TreeGrafter"/>
</dbReference>
<feature type="domain" description="Prepilin type IV endopeptidase peptidase" evidence="3">
    <location>
        <begin position="9"/>
        <end position="112"/>
    </location>
</feature>
<evidence type="ECO:0000259" key="3">
    <source>
        <dbReference type="Pfam" id="PF01478"/>
    </source>
</evidence>
<sequence length="138" mass="13956">MEWGLFGGFVAWCAALCWFDVRERRLPNALTVPAALAAIAVALVLALGGATAALTGSLLWTGIYLVAFVGRGVGAGDVKLAPTLGAVLGGVAGVPAVIVALLGAQVLTLVWAAATRDRTVPHGPAMCVAALASYLAFR</sequence>
<dbReference type="EC" id="3.4.23.-" evidence="4"/>
<name>A0AA90N9Q6_9ACTN</name>
<dbReference type="Proteomes" id="UP001178281">
    <property type="component" value="Unassembled WGS sequence"/>
</dbReference>
<organism evidence="4 5">
    <name type="scientific">Tsukamurella strandjordii</name>
    <dbReference type="NCBI Taxonomy" id="147577"/>
    <lineage>
        <taxon>Bacteria</taxon>
        <taxon>Bacillati</taxon>
        <taxon>Actinomycetota</taxon>
        <taxon>Actinomycetes</taxon>
        <taxon>Mycobacteriales</taxon>
        <taxon>Tsukamurellaceae</taxon>
        <taxon>Tsukamurella</taxon>
    </lineage>
</organism>
<feature type="transmembrane region" description="Helical" evidence="2">
    <location>
        <begin position="119"/>
        <end position="137"/>
    </location>
</feature>
<evidence type="ECO:0000313" key="5">
    <source>
        <dbReference type="Proteomes" id="UP001178281"/>
    </source>
</evidence>
<dbReference type="EMBL" id="JAUTIX010000002">
    <property type="protein sequence ID" value="MDP0397540.1"/>
    <property type="molecule type" value="Genomic_DNA"/>
</dbReference>
<gene>
    <name evidence="4" type="ORF">Q7X28_06330</name>
</gene>
<dbReference type="InterPro" id="IPR000045">
    <property type="entry name" value="Prepilin_IV_endopep_pep"/>
</dbReference>
<accession>A0AA90N9Q6</accession>
<dbReference type="RefSeq" id="WP_305110713.1">
    <property type="nucleotide sequence ID" value="NZ_JAUTIX010000002.1"/>
</dbReference>
<dbReference type="AlphaFoldDB" id="A0AA90N9Q6"/>
<keyword evidence="2" id="KW-0812">Transmembrane</keyword>
<reference evidence="4" key="1">
    <citation type="submission" date="2023-08" db="EMBL/GenBank/DDBJ databases">
        <title>The draft genome of Tsukamurella strandjordii strain 050030.</title>
        <authorList>
            <person name="Zhao F."/>
            <person name="Feng Y."/>
            <person name="Zong Z."/>
        </authorList>
    </citation>
    <scope>NUCLEOTIDE SEQUENCE</scope>
    <source>
        <strain evidence="4">050030</strain>
    </source>
</reference>
<comment type="similarity">
    <text evidence="1">Belongs to the peptidase A24 family.</text>
</comment>
<feature type="transmembrane region" description="Helical" evidence="2">
    <location>
        <begin position="80"/>
        <end position="113"/>
    </location>
</feature>
<dbReference type="GO" id="GO:0006465">
    <property type="term" value="P:signal peptide processing"/>
    <property type="evidence" value="ECO:0007669"/>
    <property type="project" value="TreeGrafter"/>
</dbReference>
<evidence type="ECO:0000256" key="2">
    <source>
        <dbReference type="SAM" id="Phobius"/>
    </source>
</evidence>
<dbReference type="PANTHER" id="PTHR30487">
    <property type="entry name" value="TYPE 4 PREPILIN-LIKE PROTEINS LEADER PEPTIDE-PROCESSING ENZYME"/>
    <property type="match status" value="1"/>
</dbReference>
<feature type="transmembrane region" description="Helical" evidence="2">
    <location>
        <begin position="35"/>
        <end position="68"/>
    </location>
</feature>
<dbReference type="Gene3D" id="1.20.120.1220">
    <property type="match status" value="1"/>
</dbReference>
<dbReference type="Pfam" id="PF01478">
    <property type="entry name" value="Peptidase_A24"/>
    <property type="match status" value="1"/>
</dbReference>
<comment type="caution">
    <text evidence="4">The sequence shown here is derived from an EMBL/GenBank/DDBJ whole genome shotgun (WGS) entry which is preliminary data.</text>
</comment>
<keyword evidence="2" id="KW-0472">Membrane</keyword>
<keyword evidence="4" id="KW-0378">Hydrolase</keyword>